<dbReference type="KEGG" id="abut:Ami103574_04690"/>
<evidence type="ECO:0008006" key="4">
    <source>
        <dbReference type="Google" id="ProtNLM"/>
    </source>
</evidence>
<evidence type="ECO:0000313" key="2">
    <source>
        <dbReference type="EMBL" id="QIB68659.1"/>
    </source>
</evidence>
<evidence type="ECO:0000313" key="3">
    <source>
        <dbReference type="Proteomes" id="UP000466848"/>
    </source>
</evidence>
<proteinExistence type="predicted"/>
<feature type="compositionally biased region" description="Basic and acidic residues" evidence="1">
    <location>
        <begin position="177"/>
        <end position="186"/>
    </location>
</feature>
<accession>A0A858BTY8</accession>
<dbReference type="Gene3D" id="3.30.870.10">
    <property type="entry name" value="Endonuclease Chain A"/>
    <property type="match status" value="1"/>
</dbReference>
<sequence>MFDIQDPRYPNSRLLNEALLEACQPAIYGAGTYAFVSADGVRLLMDNPIFEQFMEDGTYHLIAGLDDITNLRTLAALKEYGDQFPQMRAEAFLHPTTGSTFHPKYSWFRYPRGGVLVLGSGNLTAKGLRRNTEAFVVQKLDEMEMQRVEQKWIDWLHYSRPYLKALNSPEVIAKAGENGRRAEEKTSANSFADGHQSAPGGLSASTPVNWDSEQGAWSFDSDSPVLVAECQPGANGTYQLNVDAALAKAFFGTATGPLEYMVWREVTDAGTLGDIRWQPDGMTSHKICQIELPPCRYRIKAAEKELPFAVFVRLAPRTLLYAVLLPGNRGYKQLLRQSNRAPRDEAGRILYTSNGGQLKEQLNALALLRYLRPPEGPCN</sequence>
<protein>
    <recommendedName>
        <fullName evidence="4">Phospholipase D-like domain-containing protein</fullName>
    </recommendedName>
</protein>
<dbReference type="AlphaFoldDB" id="A0A858BTY8"/>
<dbReference type="Proteomes" id="UP000466848">
    <property type="component" value="Chromosome"/>
</dbReference>
<dbReference type="RefSeq" id="WP_163065522.1">
    <property type="nucleotide sequence ID" value="NZ_CP048649.1"/>
</dbReference>
<name>A0A858BTY8_9FIRM</name>
<gene>
    <name evidence="2" type="ORF">Ami103574_04690</name>
</gene>
<dbReference type="CDD" id="cd09117">
    <property type="entry name" value="PLDc_Bfil_DEXD_like"/>
    <property type="match status" value="1"/>
</dbReference>
<keyword evidence="3" id="KW-1185">Reference proteome</keyword>
<dbReference type="EMBL" id="CP048649">
    <property type="protein sequence ID" value="QIB68659.1"/>
    <property type="molecule type" value="Genomic_DNA"/>
</dbReference>
<reference evidence="2 3" key="1">
    <citation type="submission" date="2020-02" db="EMBL/GenBank/DDBJ databases">
        <authorList>
            <person name="Kim Y.B."/>
            <person name="Roh S.W."/>
        </authorList>
    </citation>
    <scope>NUCLEOTIDE SEQUENCE [LARGE SCALE GENOMIC DNA]</scope>
    <source>
        <strain evidence="2 3">DSM 103574</strain>
    </source>
</reference>
<organism evidence="2 3">
    <name type="scientific">Aminipila butyrica</name>
    <dbReference type="NCBI Taxonomy" id="433296"/>
    <lineage>
        <taxon>Bacteria</taxon>
        <taxon>Bacillati</taxon>
        <taxon>Bacillota</taxon>
        <taxon>Clostridia</taxon>
        <taxon>Peptostreptococcales</taxon>
        <taxon>Anaerovoracaceae</taxon>
        <taxon>Aminipila</taxon>
    </lineage>
</organism>
<evidence type="ECO:0000256" key="1">
    <source>
        <dbReference type="SAM" id="MobiDB-lite"/>
    </source>
</evidence>
<feature type="region of interest" description="Disordered" evidence="1">
    <location>
        <begin position="176"/>
        <end position="207"/>
    </location>
</feature>